<dbReference type="InterPro" id="IPR011437">
    <property type="entry name" value="DUF1540"/>
</dbReference>
<dbReference type="EMBL" id="CP121694">
    <property type="protein sequence ID" value="WRO23159.1"/>
    <property type="molecule type" value="Genomic_DNA"/>
</dbReference>
<gene>
    <name evidence="2" type="ORF">MFMK1_003008</name>
</gene>
<dbReference type="KEGG" id="dbc:MFMK1_003008"/>
<dbReference type="RefSeq" id="WP_366922545.1">
    <property type="nucleotide sequence ID" value="NZ_CP121694.1"/>
</dbReference>
<organism evidence="2 3">
    <name type="scientific">Metallumcola ferriviriculae</name>
    <dbReference type="NCBI Taxonomy" id="3039180"/>
    <lineage>
        <taxon>Bacteria</taxon>
        <taxon>Bacillati</taxon>
        <taxon>Bacillota</taxon>
        <taxon>Clostridia</taxon>
        <taxon>Neomoorellales</taxon>
        <taxon>Desulfitibacteraceae</taxon>
        <taxon>Metallumcola</taxon>
    </lineage>
</organism>
<sequence>MSKIHCTVNNCHYYKQGNICDASEILVTSDQIGATLPDNADATQAQNMGVTPTNTCMETCCKSFVHQNSAQTNVDGIIRK</sequence>
<dbReference type="Pfam" id="PF07561">
    <property type="entry name" value="DUF1540"/>
    <property type="match status" value="1"/>
</dbReference>
<accession>A0AAU0USA8</accession>
<name>A0AAU0USA8_9FIRM</name>
<evidence type="ECO:0000313" key="2">
    <source>
        <dbReference type="EMBL" id="WRO23159.1"/>
    </source>
</evidence>
<keyword evidence="3" id="KW-1185">Reference proteome</keyword>
<protein>
    <submittedName>
        <fullName evidence="2">DUF1540 domain-containing protein</fullName>
    </submittedName>
</protein>
<evidence type="ECO:0000313" key="3">
    <source>
        <dbReference type="Proteomes" id="UP001329915"/>
    </source>
</evidence>
<feature type="domain" description="DUF1540" evidence="1">
    <location>
        <begin position="4"/>
        <end position="64"/>
    </location>
</feature>
<evidence type="ECO:0000259" key="1">
    <source>
        <dbReference type="Pfam" id="PF07561"/>
    </source>
</evidence>
<reference evidence="2 3" key="1">
    <citation type="submission" date="2023-04" db="EMBL/GenBank/DDBJ databases">
        <authorList>
            <person name="Hsu D."/>
        </authorList>
    </citation>
    <scope>NUCLEOTIDE SEQUENCE [LARGE SCALE GENOMIC DNA]</scope>
    <source>
        <strain evidence="2 3">MK1</strain>
    </source>
</reference>
<dbReference type="AlphaFoldDB" id="A0AAU0USA8"/>
<proteinExistence type="predicted"/>
<dbReference type="Proteomes" id="UP001329915">
    <property type="component" value="Chromosome"/>
</dbReference>